<evidence type="ECO:0000256" key="1">
    <source>
        <dbReference type="PROSITE-ProRule" id="PRU00023"/>
    </source>
</evidence>
<accession>L1JWN4</accession>
<dbReference type="EMBL" id="JH992971">
    <property type="protein sequence ID" value="EKX52991.1"/>
    <property type="molecule type" value="Genomic_DNA"/>
</dbReference>
<feature type="compositionally biased region" description="Acidic residues" evidence="2">
    <location>
        <begin position="76"/>
        <end position="102"/>
    </location>
</feature>
<reference evidence="4" key="3">
    <citation type="submission" date="2016-03" db="UniProtKB">
        <authorList>
            <consortium name="EnsemblProtists"/>
        </authorList>
    </citation>
    <scope>IDENTIFICATION</scope>
</reference>
<keyword evidence="1" id="KW-0040">ANK repeat</keyword>
<name>L1JWN4_GUITC</name>
<feature type="region of interest" description="Disordered" evidence="2">
    <location>
        <begin position="65"/>
        <end position="102"/>
    </location>
</feature>
<dbReference type="KEGG" id="gtt:GUITHDRAFT_150491"/>
<evidence type="ECO:0000313" key="4">
    <source>
        <dbReference type="EnsemblProtists" id="EKX52991"/>
    </source>
</evidence>
<dbReference type="Proteomes" id="UP000011087">
    <property type="component" value="Unassembled WGS sequence"/>
</dbReference>
<dbReference type="InterPro" id="IPR002110">
    <property type="entry name" value="Ankyrin_rpt"/>
</dbReference>
<dbReference type="HOGENOM" id="CLU_2282831_0_0_1"/>
<reference evidence="5" key="2">
    <citation type="submission" date="2012-11" db="EMBL/GenBank/DDBJ databases">
        <authorList>
            <person name="Kuo A."/>
            <person name="Curtis B.A."/>
            <person name="Tanifuji G."/>
            <person name="Burki F."/>
            <person name="Gruber A."/>
            <person name="Irimia M."/>
            <person name="Maruyama S."/>
            <person name="Arias M.C."/>
            <person name="Ball S.G."/>
            <person name="Gile G.H."/>
            <person name="Hirakawa Y."/>
            <person name="Hopkins J.F."/>
            <person name="Rensing S.A."/>
            <person name="Schmutz J."/>
            <person name="Symeonidi A."/>
            <person name="Elias M."/>
            <person name="Eveleigh R.J."/>
            <person name="Herman E.K."/>
            <person name="Klute M.J."/>
            <person name="Nakayama T."/>
            <person name="Obornik M."/>
            <person name="Reyes-Prieto A."/>
            <person name="Armbrust E.V."/>
            <person name="Aves S.J."/>
            <person name="Beiko R.G."/>
            <person name="Coutinho P."/>
            <person name="Dacks J.B."/>
            <person name="Durnford D.G."/>
            <person name="Fast N.M."/>
            <person name="Green B.R."/>
            <person name="Grisdale C."/>
            <person name="Hempe F."/>
            <person name="Henrissat B."/>
            <person name="Hoppner M.P."/>
            <person name="Ishida K.-I."/>
            <person name="Kim E."/>
            <person name="Koreny L."/>
            <person name="Kroth P.G."/>
            <person name="Liu Y."/>
            <person name="Malik S.-B."/>
            <person name="Maier U.G."/>
            <person name="McRose D."/>
            <person name="Mock T."/>
            <person name="Neilson J.A."/>
            <person name="Onodera N.T."/>
            <person name="Poole A.M."/>
            <person name="Pritham E.J."/>
            <person name="Richards T.A."/>
            <person name="Rocap G."/>
            <person name="Roy S.W."/>
            <person name="Sarai C."/>
            <person name="Schaack S."/>
            <person name="Shirato S."/>
            <person name="Slamovits C.H."/>
            <person name="Spencer D.F."/>
            <person name="Suzuki S."/>
            <person name="Worden A.Z."/>
            <person name="Zauner S."/>
            <person name="Barry K."/>
            <person name="Bell C."/>
            <person name="Bharti A.K."/>
            <person name="Crow J.A."/>
            <person name="Grimwood J."/>
            <person name="Kramer R."/>
            <person name="Lindquist E."/>
            <person name="Lucas S."/>
            <person name="Salamov A."/>
            <person name="McFadden G.I."/>
            <person name="Lane C.E."/>
            <person name="Keeling P.J."/>
            <person name="Gray M.W."/>
            <person name="Grigoriev I.V."/>
            <person name="Archibald J.M."/>
        </authorList>
    </citation>
    <scope>NUCLEOTIDE SEQUENCE</scope>
    <source>
        <strain evidence="5">CCMP2712</strain>
    </source>
</reference>
<keyword evidence="5" id="KW-1185">Reference proteome</keyword>
<reference evidence="3 5" key="1">
    <citation type="journal article" date="2012" name="Nature">
        <title>Algal genomes reveal evolutionary mosaicism and the fate of nucleomorphs.</title>
        <authorList>
            <consortium name="DOE Joint Genome Institute"/>
            <person name="Curtis B.A."/>
            <person name="Tanifuji G."/>
            <person name="Burki F."/>
            <person name="Gruber A."/>
            <person name="Irimia M."/>
            <person name="Maruyama S."/>
            <person name="Arias M.C."/>
            <person name="Ball S.G."/>
            <person name="Gile G.H."/>
            <person name="Hirakawa Y."/>
            <person name="Hopkins J.F."/>
            <person name="Kuo A."/>
            <person name="Rensing S.A."/>
            <person name="Schmutz J."/>
            <person name="Symeonidi A."/>
            <person name="Elias M."/>
            <person name="Eveleigh R.J."/>
            <person name="Herman E.K."/>
            <person name="Klute M.J."/>
            <person name="Nakayama T."/>
            <person name="Obornik M."/>
            <person name="Reyes-Prieto A."/>
            <person name="Armbrust E.V."/>
            <person name="Aves S.J."/>
            <person name="Beiko R.G."/>
            <person name="Coutinho P."/>
            <person name="Dacks J.B."/>
            <person name="Durnford D.G."/>
            <person name="Fast N.M."/>
            <person name="Green B.R."/>
            <person name="Grisdale C.J."/>
            <person name="Hempel F."/>
            <person name="Henrissat B."/>
            <person name="Hoppner M.P."/>
            <person name="Ishida K."/>
            <person name="Kim E."/>
            <person name="Koreny L."/>
            <person name="Kroth P.G."/>
            <person name="Liu Y."/>
            <person name="Malik S.B."/>
            <person name="Maier U.G."/>
            <person name="McRose D."/>
            <person name="Mock T."/>
            <person name="Neilson J.A."/>
            <person name="Onodera N.T."/>
            <person name="Poole A.M."/>
            <person name="Pritham E.J."/>
            <person name="Richards T.A."/>
            <person name="Rocap G."/>
            <person name="Roy S.W."/>
            <person name="Sarai C."/>
            <person name="Schaack S."/>
            <person name="Shirato S."/>
            <person name="Slamovits C.H."/>
            <person name="Spencer D.F."/>
            <person name="Suzuki S."/>
            <person name="Worden A.Z."/>
            <person name="Zauner S."/>
            <person name="Barry K."/>
            <person name="Bell C."/>
            <person name="Bharti A.K."/>
            <person name="Crow J.A."/>
            <person name="Grimwood J."/>
            <person name="Kramer R."/>
            <person name="Lindquist E."/>
            <person name="Lucas S."/>
            <person name="Salamov A."/>
            <person name="McFadden G.I."/>
            <person name="Lane C.E."/>
            <person name="Keeling P.J."/>
            <person name="Gray M.W."/>
            <person name="Grigoriev I.V."/>
            <person name="Archibald J.M."/>
        </authorList>
    </citation>
    <scope>NUCLEOTIDE SEQUENCE</scope>
    <source>
        <strain evidence="3 5">CCMP2712</strain>
    </source>
</reference>
<dbReference type="PaxDb" id="55529-EKX52991"/>
<organism evidence="3">
    <name type="scientific">Guillardia theta (strain CCMP2712)</name>
    <name type="common">Cryptophyte</name>
    <dbReference type="NCBI Taxonomy" id="905079"/>
    <lineage>
        <taxon>Eukaryota</taxon>
        <taxon>Cryptophyceae</taxon>
        <taxon>Pyrenomonadales</taxon>
        <taxon>Geminigeraceae</taxon>
        <taxon>Guillardia</taxon>
    </lineage>
</organism>
<feature type="repeat" description="ANK" evidence="1">
    <location>
        <begin position="6"/>
        <end position="38"/>
    </location>
</feature>
<dbReference type="RefSeq" id="XP_005839971.1">
    <property type="nucleotide sequence ID" value="XM_005839914.1"/>
</dbReference>
<dbReference type="PROSITE" id="PS50088">
    <property type="entry name" value="ANK_REPEAT"/>
    <property type="match status" value="1"/>
</dbReference>
<dbReference type="AlphaFoldDB" id="L1JWN4"/>
<dbReference type="EnsemblProtists" id="EKX52991">
    <property type="protein sequence ID" value="EKX52991"/>
    <property type="gene ID" value="GUITHDRAFT_150491"/>
</dbReference>
<protein>
    <submittedName>
        <fullName evidence="3 4">Uncharacterized protein</fullName>
    </submittedName>
</protein>
<evidence type="ECO:0000313" key="3">
    <source>
        <dbReference type="EMBL" id="EKX52991.1"/>
    </source>
</evidence>
<dbReference type="InterPro" id="IPR036770">
    <property type="entry name" value="Ankyrin_rpt-contain_sf"/>
</dbReference>
<dbReference type="GeneID" id="17309819"/>
<dbReference type="OrthoDB" id="206895at2759"/>
<dbReference type="Gene3D" id="1.25.40.20">
    <property type="entry name" value="Ankyrin repeat-containing domain"/>
    <property type="match status" value="1"/>
</dbReference>
<gene>
    <name evidence="3" type="ORF">GUITHDRAFT_150491</name>
</gene>
<dbReference type="SUPFAM" id="SSF48403">
    <property type="entry name" value="Ankyrin repeat"/>
    <property type="match status" value="1"/>
</dbReference>
<proteinExistence type="predicted"/>
<evidence type="ECO:0000256" key="2">
    <source>
        <dbReference type="SAM" id="MobiDB-lite"/>
    </source>
</evidence>
<feature type="compositionally biased region" description="Basic and acidic residues" evidence="2">
    <location>
        <begin position="65"/>
        <end position="75"/>
    </location>
</feature>
<sequence length="102" mass="11867">MLRSADGRGPLFWAHEAKNEEAIKMLIDAGAQEDWQDADGNTCKNFPHGQMTEYMKKLNEARQKEFEEHRKRMEEQEVSIDEDEDDDDEEEGDDNDADESDD</sequence>
<evidence type="ECO:0000313" key="5">
    <source>
        <dbReference type="Proteomes" id="UP000011087"/>
    </source>
</evidence>